<evidence type="ECO:0000256" key="2">
    <source>
        <dbReference type="ARBA" id="ARBA00023110"/>
    </source>
</evidence>
<dbReference type="PANTHER" id="PTHR43811">
    <property type="entry name" value="FKBP-TYPE PEPTIDYL-PROLYL CIS-TRANS ISOMERASE FKPA"/>
    <property type="match status" value="1"/>
</dbReference>
<evidence type="ECO:0000256" key="4">
    <source>
        <dbReference type="PIRNR" id="PIRNR001473"/>
    </source>
</evidence>
<feature type="compositionally biased region" description="Basic and acidic residues" evidence="6">
    <location>
        <begin position="251"/>
        <end position="260"/>
    </location>
</feature>
<dbReference type="InterPro" id="IPR023566">
    <property type="entry name" value="PPIase_Fpr3/Fpr4-like"/>
</dbReference>
<dbReference type="EMBL" id="JACGWJ010000029">
    <property type="protein sequence ID" value="KAL0304177.1"/>
    <property type="molecule type" value="Genomic_DNA"/>
</dbReference>
<dbReference type="SUPFAM" id="SSF54534">
    <property type="entry name" value="FKBP-like"/>
    <property type="match status" value="1"/>
</dbReference>
<dbReference type="Gene3D" id="2.60.120.340">
    <property type="entry name" value="Nucleoplasmin core domain"/>
    <property type="match status" value="1"/>
</dbReference>
<evidence type="ECO:0000313" key="8">
    <source>
        <dbReference type="EMBL" id="KAL0304177.1"/>
    </source>
</evidence>
<dbReference type="Pfam" id="PF00254">
    <property type="entry name" value="FKBP_C"/>
    <property type="match status" value="1"/>
</dbReference>
<comment type="similarity">
    <text evidence="4">Belongs to the FKBP-type PPIase family.</text>
</comment>
<comment type="caution">
    <text evidence="8">The sequence shown here is derived from an EMBL/GenBank/DDBJ whole genome shotgun (WGS) entry which is preliminary data.</text>
</comment>
<gene>
    <name evidence="8" type="ORF">Sradi_6285800</name>
</gene>
<keyword evidence="3 4" id="KW-0413">Isomerase</keyword>
<dbReference type="PIRSF" id="PIRSF001473">
    <property type="entry name" value="FK506-bp_FPR3"/>
    <property type="match status" value="1"/>
</dbReference>
<keyword evidence="2 4" id="KW-0697">Rotamase</keyword>
<evidence type="ECO:0000256" key="5">
    <source>
        <dbReference type="PROSITE-ProRule" id="PRU00277"/>
    </source>
</evidence>
<protein>
    <recommendedName>
        <fullName evidence="4">FK506-binding protein</fullName>
        <ecNumber evidence="4">5.2.1.8</ecNumber>
    </recommendedName>
</protein>
<accession>A0AAW2KD67</accession>
<organism evidence="8">
    <name type="scientific">Sesamum radiatum</name>
    <name type="common">Black benniseed</name>
    <dbReference type="NCBI Taxonomy" id="300843"/>
    <lineage>
        <taxon>Eukaryota</taxon>
        <taxon>Viridiplantae</taxon>
        <taxon>Streptophyta</taxon>
        <taxon>Embryophyta</taxon>
        <taxon>Tracheophyta</taxon>
        <taxon>Spermatophyta</taxon>
        <taxon>Magnoliopsida</taxon>
        <taxon>eudicotyledons</taxon>
        <taxon>Gunneridae</taxon>
        <taxon>Pentapetalae</taxon>
        <taxon>asterids</taxon>
        <taxon>lamiids</taxon>
        <taxon>Lamiales</taxon>
        <taxon>Pedaliaceae</taxon>
        <taxon>Sesamum</taxon>
    </lineage>
</organism>
<dbReference type="EC" id="5.2.1.8" evidence="4"/>
<feature type="compositionally biased region" description="Basic residues" evidence="6">
    <location>
        <begin position="277"/>
        <end position="286"/>
    </location>
</feature>
<dbReference type="PANTHER" id="PTHR43811:SF19">
    <property type="entry name" value="39 KDA FK506-BINDING NUCLEAR PROTEIN"/>
    <property type="match status" value="1"/>
</dbReference>
<feature type="domain" description="PPIase FKBP-type" evidence="7">
    <location>
        <begin position="393"/>
        <end position="481"/>
    </location>
</feature>
<dbReference type="InterPro" id="IPR041232">
    <property type="entry name" value="NPL"/>
</dbReference>
<dbReference type="GO" id="GO:0005634">
    <property type="term" value="C:nucleus"/>
    <property type="evidence" value="ECO:0007669"/>
    <property type="project" value="UniProtKB-ARBA"/>
</dbReference>
<dbReference type="InterPro" id="IPR046357">
    <property type="entry name" value="PPIase_dom_sf"/>
</dbReference>
<dbReference type="AlphaFoldDB" id="A0AAW2KD67"/>
<dbReference type="FunFam" id="3.10.50.40:FF:000006">
    <property type="entry name" value="Peptidyl-prolyl cis-trans isomerase"/>
    <property type="match status" value="1"/>
</dbReference>
<evidence type="ECO:0000256" key="1">
    <source>
        <dbReference type="ARBA" id="ARBA00000971"/>
    </source>
</evidence>
<evidence type="ECO:0000259" key="7">
    <source>
        <dbReference type="PROSITE" id="PS50059"/>
    </source>
</evidence>
<comment type="catalytic activity">
    <reaction evidence="1 4 5">
        <text>[protein]-peptidylproline (omega=180) = [protein]-peptidylproline (omega=0)</text>
        <dbReference type="Rhea" id="RHEA:16237"/>
        <dbReference type="Rhea" id="RHEA-COMP:10747"/>
        <dbReference type="Rhea" id="RHEA-COMP:10748"/>
        <dbReference type="ChEBI" id="CHEBI:83833"/>
        <dbReference type="ChEBI" id="CHEBI:83834"/>
        <dbReference type="EC" id="5.2.1.8"/>
    </reaction>
</comment>
<feature type="region of interest" description="Disordered" evidence="6">
    <location>
        <begin position="202"/>
        <end position="366"/>
    </location>
</feature>
<sequence length="481" mass="53365">MAFWGIEVKPGKPYIHRYDDERGRLHVSQATLGTGSSTKKSIVQCKVGSKKPIYLCSLLPERLETCALNLEFEEDDEVTFEILGPHSVHLTGFFYGDNEDQDNEGDAYGSDLYEEDIMGTDSEDGDDSISYDSEDEDEEDDYTDDDFGMYPPSSVPNSGGRFTWSGSLDRIGLCLDMMVKFVILFSVYFMTVRIEEIVDEEKPTNENGTSKRAKKKKLQSNISNDNENSDRQIVVKAGTGVPILESEDEDGFPKLEDTNNERIAQPDTIIPENEVKQKKKNKKKKVVEKVESAPGNGMPNPNGVDESPVAEIGSDLKPSSEKKKEKKKKKQNKQQEVAPTPSAEEKLTEKKGTNVEKQEKEAAKSLQVRTFPNGLVIEELVMGKPDGKRASPGKKVGVHYIGKLKKNGKIFDSNIGRAPFKFRLGIGQVIKGWDVGVNGMRIGDKRRLTIPPAMGYGAKGCGPAIPPNSWLVFDVELVDVN</sequence>
<dbReference type="PROSITE" id="PS50059">
    <property type="entry name" value="FKBP_PPIASE"/>
    <property type="match status" value="1"/>
</dbReference>
<dbReference type="GO" id="GO:0003755">
    <property type="term" value="F:peptidyl-prolyl cis-trans isomerase activity"/>
    <property type="evidence" value="ECO:0007669"/>
    <property type="project" value="UniProtKB-KW"/>
</dbReference>
<feature type="compositionally biased region" description="Acidic residues" evidence="6">
    <location>
        <begin position="117"/>
        <end position="147"/>
    </location>
</feature>
<proteinExistence type="inferred from homology"/>
<reference evidence="8" key="2">
    <citation type="journal article" date="2024" name="Plant">
        <title>Genomic evolution and insights into agronomic trait innovations of Sesamum species.</title>
        <authorList>
            <person name="Miao H."/>
            <person name="Wang L."/>
            <person name="Qu L."/>
            <person name="Liu H."/>
            <person name="Sun Y."/>
            <person name="Le M."/>
            <person name="Wang Q."/>
            <person name="Wei S."/>
            <person name="Zheng Y."/>
            <person name="Lin W."/>
            <person name="Duan Y."/>
            <person name="Cao H."/>
            <person name="Xiong S."/>
            <person name="Wang X."/>
            <person name="Wei L."/>
            <person name="Li C."/>
            <person name="Ma Q."/>
            <person name="Ju M."/>
            <person name="Zhao R."/>
            <person name="Li G."/>
            <person name="Mu C."/>
            <person name="Tian Q."/>
            <person name="Mei H."/>
            <person name="Zhang T."/>
            <person name="Gao T."/>
            <person name="Zhang H."/>
        </authorList>
    </citation>
    <scope>NUCLEOTIDE SEQUENCE</scope>
    <source>
        <strain evidence="8">G02</strain>
    </source>
</reference>
<reference evidence="8" key="1">
    <citation type="submission" date="2020-06" db="EMBL/GenBank/DDBJ databases">
        <authorList>
            <person name="Li T."/>
            <person name="Hu X."/>
            <person name="Zhang T."/>
            <person name="Song X."/>
            <person name="Zhang H."/>
            <person name="Dai N."/>
            <person name="Sheng W."/>
            <person name="Hou X."/>
            <person name="Wei L."/>
        </authorList>
    </citation>
    <scope>NUCLEOTIDE SEQUENCE</scope>
    <source>
        <strain evidence="8">G02</strain>
        <tissue evidence="8">Leaf</tissue>
    </source>
</reference>
<dbReference type="InterPro" id="IPR001179">
    <property type="entry name" value="PPIase_FKBP_dom"/>
</dbReference>
<name>A0AAW2KD67_SESRA</name>
<dbReference type="Gene3D" id="3.10.50.40">
    <property type="match status" value="1"/>
</dbReference>
<feature type="region of interest" description="Disordered" evidence="6">
    <location>
        <begin position="117"/>
        <end position="161"/>
    </location>
</feature>
<evidence type="ECO:0000256" key="6">
    <source>
        <dbReference type="SAM" id="MobiDB-lite"/>
    </source>
</evidence>
<dbReference type="Pfam" id="PF17800">
    <property type="entry name" value="NPL"/>
    <property type="match status" value="1"/>
</dbReference>
<feature type="compositionally biased region" description="Basic and acidic residues" evidence="6">
    <location>
        <begin position="343"/>
        <end position="363"/>
    </location>
</feature>
<evidence type="ECO:0000256" key="3">
    <source>
        <dbReference type="ARBA" id="ARBA00023235"/>
    </source>
</evidence>